<name>A0A5J5D0X8_9PERO</name>
<feature type="region of interest" description="Disordered" evidence="1">
    <location>
        <begin position="145"/>
        <end position="165"/>
    </location>
</feature>
<feature type="compositionally biased region" description="Basic and acidic residues" evidence="1">
    <location>
        <begin position="232"/>
        <end position="247"/>
    </location>
</feature>
<dbReference type="Proteomes" id="UP000327493">
    <property type="component" value="Chromosome 14"/>
</dbReference>
<sequence>MSARWRFGQAGDATPRELSTSRSLDSDDEAGQMIAVKSPSEFGVFCVAVVFCCSHGRIGSGKETESIMMKLAGECKKRHTEHILLQAGQVRRLVVSLSSPGSGVLSWGAAAEVDGDQAWSSEALCSSRQAPDALTYISLSQTGREMERERDEAGVGGCRERERERERERVPERMIERLREKGGGEEVVEEEVCVRGGEGEEQQRLCSAAGLETEYFVLQAELRRSYLTSSPEKSRDRKREREAERLQTAESMQGKIEPINMRLHPIFSWEGKVNL</sequence>
<keyword evidence="3" id="KW-1185">Reference proteome</keyword>
<evidence type="ECO:0000256" key="1">
    <source>
        <dbReference type="SAM" id="MobiDB-lite"/>
    </source>
</evidence>
<feature type="region of interest" description="Disordered" evidence="1">
    <location>
        <begin position="227"/>
        <end position="253"/>
    </location>
</feature>
<reference evidence="2 3" key="1">
    <citation type="submission" date="2019-08" db="EMBL/GenBank/DDBJ databases">
        <title>A chromosome-level genome assembly, high-density linkage maps, and genome scans reveal the genomic architecture of hybrid incompatibilities underlying speciation via character displacement in darters (Percidae: Etheostominae).</title>
        <authorList>
            <person name="Moran R.L."/>
            <person name="Catchen J.M."/>
            <person name="Fuller R.C."/>
        </authorList>
    </citation>
    <scope>NUCLEOTIDE SEQUENCE [LARGE SCALE GENOMIC DNA]</scope>
    <source>
        <strain evidence="2">EspeVRDwgs_2016</strain>
        <tissue evidence="2">Muscle</tissue>
    </source>
</reference>
<proteinExistence type="predicted"/>
<organism evidence="2 3">
    <name type="scientific">Etheostoma spectabile</name>
    <name type="common">orangethroat darter</name>
    <dbReference type="NCBI Taxonomy" id="54343"/>
    <lineage>
        <taxon>Eukaryota</taxon>
        <taxon>Metazoa</taxon>
        <taxon>Chordata</taxon>
        <taxon>Craniata</taxon>
        <taxon>Vertebrata</taxon>
        <taxon>Euteleostomi</taxon>
        <taxon>Actinopterygii</taxon>
        <taxon>Neopterygii</taxon>
        <taxon>Teleostei</taxon>
        <taxon>Neoteleostei</taxon>
        <taxon>Acanthomorphata</taxon>
        <taxon>Eupercaria</taxon>
        <taxon>Perciformes</taxon>
        <taxon>Percoidei</taxon>
        <taxon>Percidae</taxon>
        <taxon>Etheostomatinae</taxon>
        <taxon>Etheostoma</taxon>
    </lineage>
</organism>
<dbReference type="AlphaFoldDB" id="A0A5J5D0X8"/>
<protein>
    <submittedName>
        <fullName evidence="2">Uncharacterized protein</fullName>
    </submittedName>
</protein>
<comment type="caution">
    <text evidence="2">The sequence shown here is derived from an EMBL/GenBank/DDBJ whole genome shotgun (WGS) entry which is preliminary data.</text>
</comment>
<evidence type="ECO:0000313" key="2">
    <source>
        <dbReference type="EMBL" id="KAA8586175.1"/>
    </source>
</evidence>
<gene>
    <name evidence="2" type="ORF">FQN60_007744</name>
</gene>
<feature type="region of interest" description="Disordered" evidence="1">
    <location>
        <begin position="1"/>
        <end position="25"/>
    </location>
</feature>
<evidence type="ECO:0000313" key="3">
    <source>
        <dbReference type="Proteomes" id="UP000327493"/>
    </source>
</evidence>
<dbReference type="EMBL" id="VOFY01000014">
    <property type="protein sequence ID" value="KAA8586175.1"/>
    <property type="molecule type" value="Genomic_DNA"/>
</dbReference>
<accession>A0A5J5D0X8</accession>